<evidence type="ECO:0000313" key="10">
    <source>
        <dbReference type="Proteomes" id="UP000001744"/>
    </source>
</evidence>
<evidence type="ECO:0000256" key="4">
    <source>
        <dbReference type="ARBA" id="ARBA00023328"/>
    </source>
</evidence>
<dbReference type="InterPro" id="IPR015661">
    <property type="entry name" value="Bub1/Mad3"/>
</dbReference>
<organism evidence="8 10">
    <name type="scientific">Schizosaccharomyces japonicus (strain yFS275 / FY16936)</name>
    <name type="common">Fission yeast</name>
    <dbReference type="NCBI Taxonomy" id="402676"/>
    <lineage>
        <taxon>Eukaryota</taxon>
        <taxon>Fungi</taxon>
        <taxon>Dikarya</taxon>
        <taxon>Ascomycota</taxon>
        <taxon>Taphrinomycotina</taxon>
        <taxon>Schizosaccharomycetes</taxon>
        <taxon>Schizosaccharomycetales</taxon>
        <taxon>Schizosaccharomycetaceae</taxon>
        <taxon>Schizosaccharomyces</taxon>
    </lineage>
</organism>
<dbReference type="SUPFAM" id="SSF56112">
    <property type="entry name" value="Protein kinase-like (PK-like)"/>
    <property type="match status" value="1"/>
</dbReference>
<protein>
    <submittedName>
        <fullName evidence="8">BUB protein kinase Bub1</fullName>
    </submittedName>
</protein>
<dbReference type="GO" id="GO:0005634">
    <property type="term" value="C:nucleus"/>
    <property type="evidence" value="ECO:0000318"/>
    <property type="project" value="GO_Central"/>
</dbReference>
<dbReference type="eggNOG" id="KOG1166">
    <property type="taxonomic scope" value="Eukaryota"/>
</dbReference>
<dbReference type="GO" id="GO:0005524">
    <property type="term" value="F:ATP binding"/>
    <property type="evidence" value="ECO:0007669"/>
    <property type="project" value="InterPro"/>
</dbReference>
<keyword evidence="10" id="KW-1185">Reference proteome</keyword>
<gene>
    <name evidence="9" type="primary">bub1</name>
    <name evidence="8" type="ORF">SJAG_01082</name>
</gene>
<evidence type="ECO:0000256" key="1">
    <source>
        <dbReference type="ARBA" id="ARBA00004629"/>
    </source>
</evidence>
<evidence type="ECO:0000256" key="3">
    <source>
        <dbReference type="ARBA" id="ARBA00022838"/>
    </source>
</evidence>
<dbReference type="Pfam" id="PF08311">
    <property type="entry name" value="Mad3_BUB1_I"/>
    <property type="match status" value="1"/>
</dbReference>
<dbReference type="PANTHER" id="PTHR14030">
    <property type="entry name" value="MITOTIC CHECKPOINT SERINE/THREONINE-PROTEIN KINASE BUB1"/>
    <property type="match status" value="1"/>
</dbReference>
<evidence type="ECO:0000256" key="5">
    <source>
        <dbReference type="SAM" id="MobiDB-lite"/>
    </source>
</evidence>
<dbReference type="GO" id="GO:1990298">
    <property type="term" value="C:bub1-bub3 complex"/>
    <property type="evidence" value="ECO:0007669"/>
    <property type="project" value="EnsemblFungi"/>
</dbReference>
<proteinExistence type="predicted"/>
<dbReference type="AlphaFoldDB" id="B6JXF5"/>
<keyword evidence="2" id="KW-0158">Chromosome</keyword>
<dbReference type="Gene3D" id="1.25.40.430">
    <property type="match status" value="1"/>
</dbReference>
<dbReference type="SMART" id="SM00777">
    <property type="entry name" value="Mad3_BUB1_I"/>
    <property type="match status" value="1"/>
</dbReference>
<dbReference type="PANTHER" id="PTHR14030:SF4">
    <property type="entry name" value="BUB1 KINASE, ISOFORM A-RELATED"/>
    <property type="match status" value="1"/>
</dbReference>
<sequence length="893" mass="101326">MADAISEAEAGAGASRKLQEIQNLAIYQEELEVIEELDDPLDVWSRFIKWLQNTTTIQTDTIQSYVDKGIQAFEKCRHYANDARYLQIWLAKIEWMVSNENNLESAVNTFYELAGKNIGLELALFYEQYATLLAHCGRWKEAEEVYQVGISREARPFSRLWRRANEFFRQMKSLPPGEETTVSEYQPPFPPARKVFGNKGFSGAEKPVRPERAFAVFSDNEKTSAGPHVNGNKSSSQGLPIERILHEGISGKRTEYSSFDFRLLYQNEEVSMEELRGRSYDHCHNEPVSSGKITVTESRPLDAMVDKPADVYDALTPVVLSPRPEQTKVASPTINTKAALADILDLFNQPLKADLATSSIGADKKNEEPLAPETLRSENGFSEDYNGPSSEKEIKIPPVYGDENDYNTRKRSLSPVYEQDLNDNHKREKHDHLEEPDAQLSYPQTEKVNLANGSPLVAEQAQLSLKQEPKLQEVVPQLQVDDLATNSPETSIHLDAAVVNPLDQDLRDTLFEALRPALTKLPIYHEHASTFGQLQEIEMFTRSGKRRASTSSRSRRTSGSDFGGRVFTVQYSPEEQYNVLAKLGQGAFAPVYLVEEQESSLSGTEPRRKYALKIETPSSFFEFYLTNEANARLKGDRAYNSVIHVHQMHMYDDASHLLMAYSSQGSILDLVNKTRERSQGAGMDEILAMFFTVEFLRTIETLHSKHIIHGDLKADNALLRLEPVEETAWSSQYFRDGSNGWASKGIVLIDFGRGIDMSLFNPSIQFYADWETDAQDCAEMREGKPWTYQVDYHGLASIIFTMLFGKYIETRVDIIDGVKRHVLAQRMKRYWKQDMWNRLFDVLLNSTFHAGDTGFPITHVIANIRLEFEDYLEEHASSGVGLKVLLKQISRLV</sequence>
<dbReference type="HOGENOM" id="CLU_002115_1_0_1"/>
<dbReference type="SUPFAM" id="SSF48452">
    <property type="entry name" value="TPR-like"/>
    <property type="match status" value="1"/>
</dbReference>
<evidence type="ECO:0000313" key="8">
    <source>
        <dbReference type="EMBL" id="EEB06056.1"/>
    </source>
</evidence>
<keyword evidence="4" id="KW-0137">Centromere</keyword>
<keyword evidence="3" id="KW-0995">Kinetochore</keyword>
<dbReference type="PROSITE" id="PS51489">
    <property type="entry name" value="BUB1_N"/>
    <property type="match status" value="1"/>
</dbReference>
<feature type="region of interest" description="Disordered" evidence="5">
    <location>
        <begin position="363"/>
        <end position="418"/>
    </location>
</feature>
<dbReference type="GeneID" id="7048326"/>
<accession>B6JXF5</accession>
<dbReference type="GO" id="GO:0004674">
    <property type="term" value="F:protein serine/threonine kinase activity"/>
    <property type="evidence" value="ECO:0007669"/>
    <property type="project" value="EnsemblFungi"/>
</dbReference>
<dbReference type="Proteomes" id="UP000001744">
    <property type="component" value="Unassembled WGS sequence"/>
</dbReference>
<name>B6JXF5_SCHJY</name>
<dbReference type="CDD" id="cd13981">
    <property type="entry name" value="STKc_Bub1_BubR1"/>
    <property type="match status" value="1"/>
</dbReference>
<dbReference type="PROSITE" id="PS50011">
    <property type="entry name" value="PROTEIN_KINASE_DOM"/>
    <property type="match status" value="1"/>
</dbReference>
<dbReference type="RefSeq" id="XP_002172349.1">
    <property type="nucleotide sequence ID" value="XM_002172313.2"/>
</dbReference>
<dbReference type="GO" id="GO:0042802">
    <property type="term" value="F:identical protein binding"/>
    <property type="evidence" value="ECO:0007669"/>
    <property type="project" value="EnsemblFungi"/>
</dbReference>
<keyword evidence="8" id="KW-0808">Transferase</keyword>
<dbReference type="Pfam" id="PF00069">
    <property type="entry name" value="Pkinase"/>
    <property type="match status" value="1"/>
</dbReference>
<dbReference type="InterPro" id="IPR013212">
    <property type="entry name" value="Mad3/Bub1_I"/>
</dbReference>
<evidence type="ECO:0000313" key="9">
    <source>
        <dbReference type="JaponicusDB" id="SJAG_01082"/>
    </source>
</evidence>
<dbReference type="GO" id="GO:0071957">
    <property type="term" value="C:old mitotic spindle pole body"/>
    <property type="evidence" value="ECO:0007669"/>
    <property type="project" value="EnsemblFungi"/>
</dbReference>
<dbReference type="GO" id="GO:0051754">
    <property type="term" value="P:meiotic sister chromatid cohesion, centromeric"/>
    <property type="evidence" value="ECO:0000318"/>
    <property type="project" value="GO_Central"/>
</dbReference>
<dbReference type="EMBL" id="KE651166">
    <property type="protein sequence ID" value="EEB06056.1"/>
    <property type="molecule type" value="Genomic_DNA"/>
</dbReference>
<dbReference type="OMA" id="KTLCPNP"/>
<dbReference type="JaponicusDB" id="SJAG_01082">
    <property type="gene designation" value="bub1"/>
</dbReference>
<keyword evidence="8" id="KW-0418">Kinase</keyword>
<dbReference type="STRING" id="402676.B6JXF5"/>
<reference evidence="8 10" key="1">
    <citation type="journal article" date="2011" name="Science">
        <title>Comparative functional genomics of the fission yeasts.</title>
        <authorList>
            <person name="Rhind N."/>
            <person name="Chen Z."/>
            <person name="Yassour M."/>
            <person name="Thompson D.A."/>
            <person name="Haas B.J."/>
            <person name="Habib N."/>
            <person name="Wapinski I."/>
            <person name="Roy S."/>
            <person name="Lin M.F."/>
            <person name="Heiman D.I."/>
            <person name="Young S.K."/>
            <person name="Furuya K."/>
            <person name="Guo Y."/>
            <person name="Pidoux A."/>
            <person name="Chen H.M."/>
            <person name="Robbertse B."/>
            <person name="Goldberg J.M."/>
            <person name="Aoki K."/>
            <person name="Bayne E.H."/>
            <person name="Berlin A.M."/>
            <person name="Desjardins C.A."/>
            <person name="Dobbs E."/>
            <person name="Dukaj L."/>
            <person name="Fan L."/>
            <person name="FitzGerald M.G."/>
            <person name="French C."/>
            <person name="Gujja S."/>
            <person name="Hansen K."/>
            <person name="Keifenheim D."/>
            <person name="Levin J.Z."/>
            <person name="Mosher R.A."/>
            <person name="Mueller C.A."/>
            <person name="Pfiffner J."/>
            <person name="Priest M."/>
            <person name="Russ C."/>
            <person name="Smialowska A."/>
            <person name="Swoboda P."/>
            <person name="Sykes S.M."/>
            <person name="Vaughn M."/>
            <person name="Vengrova S."/>
            <person name="Yoder R."/>
            <person name="Zeng Q."/>
            <person name="Allshire R."/>
            <person name="Baulcombe D."/>
            <person name="Birren B.W."/>
            <person name="Brown W."/>
            <person name="Ekwall K."/>
            <person name="Kellis M."/>
            <person name="Leatherwood J."/>
            <person name="Levin H."/>
            <person name="Margalit H."/>
            <person name="Martienssen R."/>
            <person name="Nieduszynski C.A."/>
            <person name="Spatafora J.W."/>
            <person name="Friedman N."/>
            <person name="Dalgaard J.Z."/>
            <person name="Baumann P."/>
            <person name="Niki H."/>
            <person name="Regev A."/>
            <person name="Nusbaum C."/>
        </authorList>
    </citation>
    <scope>NUCLEOTIDE SEQUENCE [LARGE SCALE GENOMIC DNA]</scope>
    <source>
        <strain evidence="10">yFS275 / FY16936</strain>
    </source>
</reference>
<feature type="domain" description="BUB1 N-terminal" evidence="7">
    <location>
        <begin position="27"/>
        <end position="191"/>
    </location>
</feature>
<evidence type="ECO:0000256" key="2">
    <source>
        <dbReference type="ARBA" id="ARBA00022454"/>
    </source>
</evidence>
<comment type="subcellular location">
    <subcellularLocation>
        <location evidence="1">Chromosome</location>
        <location evidence="1">Centromere</location>
        <location evidence="1">Kinetochore</location>
    </subcellularLocation>
</comment>
<dbReference type="InterPro" id="IPR000719">
    <property type="entry name" value="Prot_kinase_dom"/>
</dbReference>
<evidence type="ECO:0000259" key="6">
    <source>
        <dbReference type="PROSITE" id="PS50011"/>
    </source>
</evidence>
<dbReference type="GO" id="GO:1990758">
    <property type="term" value="P:mitotic sister chromatid biorientation"/>
    <property type="evidence" value="ECO:0007669"/>
    <property type="project" value="EnsemblFungi"/>
</dbReference>
<dbReference type="GO" id="GO:0007094">
    <property type="term" value="P:mitotic spindle assembly checkpoint signaling"/>
    <property type="evidence" value="ECO:0000318"/>
    <property type="project" value="GO_Central"/>
</dbReference>
<evidence type="ECO:0000259" key="7">
    <source>
        <dbReference type="PROSITE" id="PS51489"/>
    </source>
</evidence>
<feature type="domain" description="Protein kinase" evidence="6">
    <location>
        <begin position="577"/>
        <end position="893"/>
    </location>
</feature>
<dbReference type="OrthoDB" id="248495at2759"/>
<dbReference type="GO" id="GO:1905318">
    <property type="term" value="P:meiosis I spindle assembly checkpoint signaling"/>
    <property type="evidence" value="ECO:0007669"/>
    <property type="project" value="EnsemblFungi"/>
</dbReference>
<dbReference type="Gene3D" id="1.10.510.10">
    <property type="entry name" value="Transferase(Phosphotransferase) domain 1"/>
    <property type="match status" value="1"/>
</dbReference>
<dbReference type="GO" id="GO:0004672">
    <property type="term" value="F:protein kinase activity"/>
    <property type="evidence" value="ECO:0000318"/>
    <property type="project" value="GO_Central"/>
</dbReference>
<dbReference type="GO" id="GO:1990813">
    <property type="term" value="P:meiotic centromeric cohesion protection in anaphase I"/>
    <property type="evidence" value="ECO:0007669"/>
    <property type="project" value="EnsemblFungi"/>
</dbReference>
<dbReference type="VEuPathDB" id="FungiDB:SJAG_01082"/>
<dbReference type="InterPro" id="IPR011990">
    <property type="entry name" value="TPR-like_helical_dom_sf"/>
</dbReference>
<dbReference type="SMART" id="SM00220">
    <property type="entry name" value="S_TKc"/>
    <property type="match status" value="1"/>
</dbReference>
<dbReference type="GO" id="GO:0000776">
    <property type="term" value="C:kinetochore"/>
    <property type="evidence" value="ECO:0000318"/>
    <property type="project" value="GO_Central"/>
</dbReference>
<dbReference type="InterPro" id="IPR011009">
    <property type="entry name" value="Kinase-like_dom_sf"/>
</dbReference>